<protein>
    <submittedName>
        <fullName evidence="1">Uncharacterized protein</fullName>
    </submittedName>
</protein>
<reference evidence="2" key="1">
    <citation type="journal article" date="2023" name="Nat. Plants">
        <title>Single-cell RNA sequencing provides a high-resolution roadmap for understanding the multicellular compartmentation of specialized metabolism.</title>
        <authorList>
            <person name="Sun S."/>
            <person name="Shen X."/>
            <person name="Li Y."/>
            <person name="Li Y."/>
            <person name="Wang S."/>
            <person name="Li R."/>
            <person name="Zhang H."/>
            <person name="Shen G."/>
            <person name="Guo B."/>
            <person name="Wei J."/>
            <person name="Xu J."/>
            <person name="St-Pierre B."/>
            <person name="Chen S."/>
            <person name="Sun C."/>
        </authorList>
    </citation>
    <scope>NUCLEOTIDE SEQUENCE [LARGE SCALE GENOMIC DNA]</scope>
</reference>
<accession>A0ACC0AX78</accession>
<keyword evidence="2" id="KW-1185">Reference proteome</keyword>
<dbReference type="Proteomes" id="UP001060085">
    <property type="component" value="Linkage Group LG05"/>
</dbReference>
<comment type="caution">
    <text evidence="1">The sequence shown here is derived from an EMBL/GenBank/DDBJ whole genome shotgun (WGS) entry which is preliminary data.</text>
</comment>
<sequence length="264" mass="30004">MKQNRGLAATYHRMYAALLLLVWYRQARASFRNNLLRTEGLALPSTVRYRQSLALVDPRPNADGRSRATIGGRVQVIEHFRLENIFRGLGWFPLLPLFGDYYPDLVREFYANMLHKMDKDLPTIISHAKGVRIVLERDCLVSIIGIPNNGNTTTVDLNKRSKDKDPDWNFDAGCSRFNIQHWALDHCRIIYGGDFLYLLPRALAYLFVHTLVQKGGGFSERTTPSSIRVSSSQPVEDDDEAEALDDEEDEAGAQNTISRDAFQT</sequence>
<gene>
    <name evidence="1" type="ORF">M9H77_23366</name>
</gene>
<dbReference type="EMBL" id="CM044705">
    <property type="protein sequence ID" value="KAI5664043.1"/>
    <property type="molecule type" value="Genomic_DNA"/>
</dbReference>
<name>A0ACC0AX78_CATRO</name>
<proteinExistence type="predicted"/>
<organism evidence="1 2">
    <name type="scientific">Catharanthus roseus</name>
    <name type="common">Madagascar periwinkle</name>
    <name type="synonym">Vinca rosea</name>
    <dbReference type="NCBI Taxonomy" id="4058"/>
    <lineage>
        <taxon>Eukaryota</taxon>
        <taxon>Viridiplantae</taxon>
        <taxon>Streptophyta</taxon>
        <taxon>Embryophyta</taxon>
        <taxon>Tracheophyta</taxon>
        <taxon>Spermatophyta</taxon>
        <taxon>Magnoliopsida</taxon>
        <taxon>eudicotyledons</taxon>
        <taxon>Gunneridae</taxon>
        <taxon>Pentapetalae</taxon>
        <taxon>asterids</taxon>
        <taxon>lamiids</taxon>
        <taxon>Gentianales</taxon>
        <taxon>Apocynaceae</taxon>
        <taxon>Rauvolfioideae</taxon>
        <taxon>Vinceae</taxon>
        <taxon>Catharanthinae</taxon>
        <taxon>Catharanthus</taxon>
    </lineage>
</organism>
<evidence type="ECO:0000313" key="2">
    <source>
        <dbReference type="Proteomes" id="UP001060085"/>
    </source>
</evidence>
<evidence type="ECO:0000313" key="1">
    <source>
        <dbReference type="EMBL" id="KAI5664043.1"/>
    </source>
</evidence>